<gene>
    <name evidence="1" type="ORF">AVEN_142139_1</name>
</gene>
<dbReference type="AlphaFoldDB" id="A0A4Y2DIS9"/>
<accession>A0A4Y2DIS9</accession>
<dbReference type="EMBL" id="BGPR01000360">
    <property type="protein sequence ID" value="GBM15485.1"/>
    <property type="molecule type" value="Genomic_DNA"/>
</dbReference>
<comment type="caution">
    <text evidence="1">The sequence shown here is derived from an EMBL/GenBank/DDBJ whole genome shotgun (WGS) entry which is preliminary data.</text>
</comment>
<dbReference type="Proteomes" id="UP000499080">
    <property type="component" value="Unassembled WGS sequence"/>
</dbReference>
<evidence type="ECO:0000313" key="2">
    <source>
        <dbReference type="Proteomes" id="UP000499080"/>
    </source>
</evidence>
<proteinExistence type="predicted"/>
<evidence type="ECO:0000313" key="1">
    <source>
        <dbReference type="EMBL" id="GBM15485.1"/>
    </source>
</evidence>
<keyword evidence="2" id="KW-1185">Reference proteome</keyword>
<name>A0A4Y2DIS9_ARAVE</name>
<organism evidence="1 2">
    <name type="scientific">Araneus ventricosus</name>
    <name type="common">Orbweaver spider</name>
    <name type="synonym">Epeira ventricosa</name>
    <dbReference type="NCBI Taxonomy" id="182803"/>
    <lineage>
        <taxon>Eukaryota</taxon>
        <taxon>Metazoa</taxon>
        <taxon>Ecdysozoa</taxon>
        <taxon>Arthropoda</taxon>
        <taxon>Chelicerata</taxon>
        <taxon>Arachnida</taxon>
        <taxon>Araneae</taxon>
        <taxon>Araneomorphae</taxon>
        <taxon>Entelegynae</taxon>
        <taxon>Araneoidea</taxon>
        <taxon>Araneidae</taxon>
        <taxon>Araneus</taxon>
    </lineage>
</organism>
<sequence>MHRTTCARGLRVNYPRYYRLDIAGNLGGERALNSSGEHIAGKTYKFDCLLFRREIVGKQNDVHNITSPPVPLSRVLMTLYKRFEWTVSGSLLRPPTNYIENKGLVT</sequence>
<reference evidence="1 2" key="1">
    <citation type="journal article" date="2019" name="Sci. Rep.">
        <title>Orb-weaving spider Araneus ventricosus genome elucidates the spidroin gene catalogue.</title>
        <authorList>
            <person name="Kono N."/>
            <person name="Nakamura H."/>
            <person name="Ohtoshi R."/>
            <person name="Moran D.A.P."/>
            <person name="Shinohara A."/>
            <person name="Yoshida Y."/>
            <person name="Fujiwara M."/>
            <person name="Mori M."/>
            <person name="Tomita M."/>
            <person name="Arakawa K."/>
        </authorList>
    </citation>
    <scope>NUCLEOTIDE SEQUENCE [LARGE SCALE GENOMIC DNA]</scope>
</reference>
<protein>
    <submittedName>
        <fullName evidence="1">Uncharacterized protein</fullName>
    </submittedName>
</protein>